<organism evidence="2 3">
    <name type="scientific">Triticum urartu</name>
    <name type="common">Red wild einkorn</name>
    <name type="synonym">Crithodium urartu</name>
    <dbReference type="NCBI Taxonomy" id="4572"/>
    <lineage>
        <taxon>Eukaryota</taxon>
        <taxon>Viridiplantae</taxon>
        <taxon>Streptophyta</taxon>
        <taxon>Embryophyta</taxon>
        <taxon>Tracheophyta</taxon>
        <taxon>Spermatophyta</taxon>
        <taxon>Magnoliopsida</taxon>
        <taxon>Liliopsida</taxon>
        <taxon>Poales</taxon>
        <taxon>Poaceae</taxon>
        <taxon>BOP clade</taxon>
        <taxon>Pooideae</taxon>
        <taxon>Triticodae</taxon>
        <taxon>Triticeae</taxon>
        <taxon>Triticinae</taxon>
        <taxon>Triticum</taxon>
    </lineage>
</organism>
<protein>
    <submittedName>
        <fullName evidence="2">Uncharacterized protein</fullName>
    </submittedName>
</protein>
<feature type="region of interest" description="Disordered" evidence="1">
    <location>
        <begin position="1"/>
        <end position="43"/>
    </location>
</feature>
<dbReference type="EnsemblPlants" id="TuG1812G0300001902.01.T02">
    <property type="protein sequence ID" value="TuG1812G0300001902.01.T02.cds355297"/>
    <property type="gene ID" value="TuG1812G0300001902.01"/>
</dbReference>
<proteinExistence type="predicted"/>
<dbReference type="Gramene" id="TuG1812G0300001902.01.T02">
    <property type="protein sequence ID" value="TuG1812G0300001902.01.T02.cds355297"/>
    <property type="gene ID" value="TuG1812G0300001902.01"/>
</dbReference>
<dbReference type="Gramene" id="TuG1812G0300001902.01.T03">
    <property type="protein sequence ID" value="TuG1812G0300001902.01.T03"/>
    <property type="gene ID" value="TuG1812G0300001902.01"/>
</dbReference>
<reference evidence="2" key="2">
    <citation type="submission" date="2018-03" db="EMBL/GenBank/DDBJ databases">
        <title>The Triticum urartu genome reveals the dynamic nature of wheat genome evolution.</title>
        <authorList>
            <person name="Ling H."/>
            <person name="Ma B."/>
            <person name="Shi X."/>
            <person name="Liu H."/>
            <person name="Dong L."/>
            <person name="Sun H."/>
            <person name="Cao Y."/>
            <person name="Gao Q."/>
            <person name="Zheng S."/>
            <person name="Li Y."/>
            <person name="Yu Y."/>
            <person name="Du H."/>
            <person name="Qi M."/>
            <person name="Li Y."/>
            <person name="Yu H."/>
            <person name="Cui Y."/>
            <person name="Wang N."/>
            <person name="Chen C."/>
            <person name="Wu H."/>
            <person name="Zhao Y."/>
            <person name="Zhang J."/>
            <person name="Li Y."/>
            <person name="Zhou W."/>
            <person name="Zhang B."/>
            <person name="Hu W."/>
            <person name="Eijk M."/>
            <person name="Tang J."/>
            <person name="Witsenboer H."/>
            <person name="Zhao S."/>
            <person name="Li Z."/>
            <person name="Zhang A."/>
            <person name="Wang D."/>
            <person name="Liang C."/>
        </authorList>
    </citation>
    <scope>NUCLEOTIDE SEQUENCE [LARGE SCALE GENOMIC DNA]</scope>
    <source>
        <strain evidence="2">cv. G1812</strain>
    </source>
</reference>
<keyword evidence="3" id="KW-1185">Reference proteome</keyword>
<dbReference type="EnsemblPlants" id="TuG1812G0300001902.01.T03">
    <property type="protein sequence ID" value="TuG1812G0300001902.01.T03"/>
    <property type="gene ID" value="TuG1812G0300001902.01"/>
</dbReference>
<name>A0A8R7PR81_TRIUA</name>
<dbReference type="Gramene" id="TuG1812G0300001902.01.T01">
    <property type="protein sequence ID" value="TuG1812G0300001902.01.T01.cds355297"/>
    <property type="gene ID" value="TuG1812G0300001902.01"/>
</dbReference>
<evidence type="ECO:0000313" key="3">
    <source>
        <dbReference type="Proteomes" id="UP000015106"/>
    </source>
</evidence>
<sequence length="92" mass="10238">MLHHEHAGGEAHREDPGQLSLYRATPYRRNPVTSAANNGDAYGTRRCARSAPTRGCSRRRCTAPPRTMCVVAGICDHWHILGSGTNIKQWLR</sequence>
<evidence type="ECO:0000313" key="2">
    <source>
        <dbReference type="EnsemblPlants" id="TuG1812G0300001902.01.T01.cds355297"/>
    </source>
</evidence>
<feature type="compositionally biased region" description="Basic and acidic residues" evidence="1">
    <location>
        <begin position="1"/>
        <end position="16"/>
    </location>
</feature>
<evidence type="ECO:0000256" key="1">
    <source>
        <dbReference type="SAM" id="MobiDB-lite"/>
    </source>
</evidence>
<reference evidence="3" key="1">
    <citation type="journal article" date="2013" name="Nature">
        <title>Draft genome of the wheat A-genome progenitor Triticum urartu.</title>
        <authorList>
            <person name="Ling H.Q."/>
            <person name="Zhao S."/>
            <person name="Liu D."/>
            <person name="Wang J."/>
            <person name="Sun H."/>
            <person name="Zhang C."/>
            <person name="Fan H."/>
            <person name="Li D."/>
            <person name="Dong L."/>
            <person name="Tao Y."/>
            <person name="Gao C."/>
            <person name="Wu H."/>
            <person name="Li Y."/>
            <person name="Cui Y."/>
            <person name="Guo X."/>
            <person name="Zheng S."/>
            <person name="Wang B."/>
            <person name="Yu K."/>
            <person name="Liang Q."/>
            <person name="Yang W."/>
            <person name="Lou X."/>
            <person name="Chen J."/>
            <person name="Feng M."/>
            <person name="Jian J."/>
            <person name="Zhang X."/>
            <person name="Luo G."/>
            <person name="Jiang Y."/>
            <person name="Liu J."/>
            <person name="Wang Z."/>
            <person name="Sha Y."/>
            <person name="Zhang B."/>
            <person name="Wu H."/>
            <person name="Tang D."/>
            <person name="Shen Q."/>
            <person name="Xue P."/>
            <person name="Zou S."/>
            <person name="Wang X."/>
            <person name="Liu X."/>
            <person name="Wang F."/>
            <person name="Yang Y."/>
            <person name="An X."/>
            <person name="Dong Z."/>
            <person name="Zhang K."/>
            <person name="Zhang X."/>
            <person name="Luo M.C."/>
            <person name="Dvorak J."/>
            <person name="Tong Y."/>
            <person name="Wang J."/>
            <person name="Yang H."/>
            <person name="Li Z."/>
            <person name="Wang D."/>
            <person name="Zhang A."/>
            <person name="Wang J."/>
        </authorList>
    </citation>
    <scope>NUCLEOTIDE SEQUENCE</scope>
    <source>
        <strain evidence="3">cv. G1812</strain>
    </source>
</reference>
<reference evidence="2" key="3">
    <citation type="submission" date="2022-06" db="UniProtKB">
        <authorList>
            <consortium name="EnsemblPlants"/>
        </authorList>
    </citation>
    <scope>IDENTIFICATION</scope>
</reference>
<dbReference type="Proteomes" id="UP000015106">
    <property type="component" value="Chromosome 3"/>
</dbReference>
<accession>A0A8R7PR81</accession>
<dbReference type="EnsemblPlants" id="TuG1812G0300001902.01.T01">
    <property type="protein sequence ID" value="TuG1812G0300001902.01.T01.cds355297"/>
    <property type="gene ID" value="TuG1812G0300001902.01"/>
</dbReference>
<dbReference type="AlphaFoldDB" id="A0A8R7PR81"/>